<accession>A0A8R7K4F6</accession>
<dbReference type="Pfam" id="PF09808">
    <property type="entry name" value="SNAPC1"/>
    <property type="match status" value="1"/>
</dbReference>
<evidence type="ECO:0000313" key="1">
    <source>
        <dbReference type="EnsemblPlants" id="TuG1812G0100003566.01.T01.cds365478"/>
    </source>
</evidence>
<reference evidence="2" key="1">
    <citation type="journal article" date="2013" name="Nature">
        <title>Draft genome of the wheat A-genome progenitor Triticum urartu.</title>
        <authorList>
            <person name="Ling H.Q."/>
            <person name="Zhao S."/>
            <person name="Liu D."/>
            <person name="Wang J."/>
            <person name="Sun H."/>
            <person name="Zhang C."/>
            <person name="Fan H."/>
            <person name="Li D."/>
            <person name="Dong L."/>
            <person name="Tao Y."/>
            <person name="Gao C."/>
            <person name="Wu H."/>
            <person name="Li Y."/>
            <person name="Cui Y."/>
            <person name="Guo X."/>
            <person name="Zheng S."/>
            <person name="Wang B."/>
            <person name="Yu K."/>
            <person name="Liang Q."/>
            <person name="Yang W."/>
            <person name="Lou X."/>
            <person name="Chen J."/>
            <person name="Feng M."/>
            <person name="Jian J."/>
            <person name="Zhang X."/>
            <person name="Luo G."/>
            <person name="Jiang Y."/>
            <person name="Liu J."/>
            <person name="Wang Z."/>
            <person name="Sha Y."/>
            <person name="Zhang B."/>
            <person name="Wu H."/>
            <person name="Tang D."/>
            <person name="Shen Q."/>
            <person name="Xue P."/>
            <person name="Zou S."/>
            <person name="Wang X."/>
            <person name="Liu X."/>
            <person name="Wang F."/>
            <person name="Yang Y."/>
            <person name="An X."/>
            <person name="Dong Z."/>
            <person name="Zhang K."/>
            <person name="Zhang X."/>
            <person name="Luo M.C."/>
            <person name="Dvorak J."/>
            <person name="Tong Y."/>
            <person name="Wang J."/>
            <person name="Yang H."/>
            <person name="Li Z."/>
            <person name="Wang D."/>
            <person name="Zhang A."/>
            <person name="Wang J."/>
        </authorList>
    </citation>
    <scope>NUCLEOTIDE SEQUENCE</scope>
    <source>
        <strain evidence="2">cv. G1812</strain>
    </source>
</reference>
<organism evidence="1 2">
    <name type="scientific">Triticum urartu</name>
    <name type="common">Red wild einkorn</name>
    <name type="synonym">Crithodium urartu</name>
    <dbReference type="NCBI Taxonomy" id="4572"/>
    <lineage>
        <taxon>Eukaryota</taxon>
        <taxon>Viridiplantae</taxon>
        <taxon>Streptophyta</taxon>
        <taxon>Embryophyta</taxon>
        <taxon>Tracheophyta</taxon>
        <taxon>Spermatophyta</taxon>
        <taxon>Magnoliopsida</taxon>
        <taxon>Liliopsida</taxon>
        <taxon>Poales</taxon>
        <taxon>Poaceae</taxon>
        <taxon>BOP clade</taxon>
        <taxon>Pooideae</taxon>
        <taxon>Triticodae</taxon>
        <taxon>Triticeae</taxon>
        <taxon>Triticinae</taxon>
        <taxon>Triticum</taxon>
    </lineage>
</organism>
<sequence>MSFTDFKRLWMAPKFSHIYEGRRKMNSCVFTGSLFLHCMVGYCFLQIATLPMINLSYNTTDVFSLSCLCRPSDFQKLPDSKVG</sequence>
<evidence type="ECO:0000313" key="2">
    <source>
        <dbReference type="Proteomes" id="UP000015106"/>
    </source>
</evidence>
<dbReference type="Gramene" id="TuG1812G0100003566.01.T01">
    <property type="protein sequence ID" value="TuG1812G0100003566.01.T01.cds365478"/>
    <property type="gene ID" value="TuG1812G0100003566.01"/>
</dbReference>
<keyword evidence="2" id="KW-1185">Reference proteome</keyword>
<dbReference type="AlphaFoldDB" id="A0A8R7K4F6"/>
<reference evidence="1" key="3">
    <citation type="submission" date="2022-06" db="UniProtKB">
        <authorList>
            <consortium name="EnsemblPlants"/>
        </authorList>
    </citation>
    <scope>IDENTIFICATION</scope>
</reference>
<dbReference type="InterPro" id="IPR019188">
    <property type="entry name" value="SNAPC1"/>
</dbReference>
<reference evidence="1" key="2">
    <citation type="submission" date="2018-03" db="EMBL/GenBank/DDBJ databases">
        <title>The Triticum urartu genome reveals the dynamic nature of wheat genome evolution.</title>
        <authorList>
            <person name="Ling H."/>
            <person name="Ma B."/>
            <person name="Shi X."/>
            <person name="Liu H."/>
            <person name="Dong L."/>
            <person name="Sun H."/>
            <person name="Cao Y."/>
            <person name="Gao Q."/>
            <person name="Zheng S."/>
            <person name="Li Y."/>
            <person name="Yu Y."/>
            <person name="Du H."/>
            <person name="Qi M."/>
            <person name="Li Y."/>
            <person name="Yu H."/>
            <person name="Cui Y."/>
            <person name="Wang N."/>
            <person name="Chen C."/>
            <person name="Wu H."/>
            <person name="Zhao Y."/>
            <person name="Zhang J."/>
            <person name="Li Y."/>
            <person name="Zhou W."/>
            <person name="Zhang B."/>
            <person name="Hu W."/>
            <person name="Eijk M."/>
            <person name="Tang J."/>
            <person name="Witsenboer H."/>
            <person name="Zhao S."/>
            <person name="Li Z."/>
            <person name="Zhang A."/>
            <person name="Wang D."/>
            <person name="Liang C."/>
        </authorList>
    </citation>
    <scope>NUCLEOTIDE SEQUENCE [LARGE SCALE GENOMIC DNA]</scope>
    <source>
        <strain evidence="1">cv. G1812</strain>
    </source>
</reference>
<dbReference type="EnsemblPlants" id="TuG1812G0100003566.01.T01">
    <property type="protein sequence ID" value="TuG1812G0100003566.01.T01.cds365478"/>
    <property type="gene ID" value="TuG1812G0100003566.01"/>
</dbReference>
<dbReference type="Proteomes" id="UP000015106">
    <property type="component" value="Chromosome 1"/>
</dbReference>
<proteinExistence type="predicted"/>
<name>A0A8R7K4F6_TRIUA</name>
<protein>
    <submittedName>
        <fullName evidence="1">Uncharacterized protein</fullName>
    </submittedName>
</protein>